<feature type="region of interest" description="Disordered" evidence="2">
    <location>
        <begin position="650"/>
        <end position="673"/>
    </location>
</feature>
<reference evidence="3 4" key="1">
    <citation type="submission" date="2020-08" db="EMBL/GenBank/DDBJ databases">
        <title>Genomic Encyclopedia of Type Strains, Phase III (KMG-III): the genomes of soil and plant-associated and newly described type strains.</title>
        <authorList>
            <person name="Whitman W."/>
        </authorList>
    </citation>
    <scope>NUCLEOTIDE SEQUENCE [LARGE SCALE GENOMIC DNA]</scope>
    <source>
        <strain evidence="3 4">CECT 7247</strain>
    </source>
</reference>
<feature type="compositionally biased region" description="Low complexity" evidence="2">
    <location>
        <begin position="660"/>
        <end position="669"/>
    </location>
</feature>
<feature type="compositionally biased region" description="Basic and acidic residues" evidence="2">
    <location>
        <begin position="1809"/>
        <end position="1831"/>
    </location>
</feature>
<sequence length="1871" mass="192506">MSVFSRPNDPRAGGGSYPMQTLTGGTPQTPPTPGSGPAGAGTAAGSTPSQLPSTGAVTGGLSARSSVAPRQAQSSSHSQPQTQPPLRTAVPTSTPGHGTSATTGGLPAPTITADAARNRSHAAHAEVPHRVDDEAAAQGALGTARKETQALTERRTKATTGADAEAATRQTALTQAEQALTAAHDALPALQQAVTRQQQALQENTQQALALTQQRAQLNSDPALAQARQAVATAQARVDALQSSATPAVPATAAGPSTAAGSATATGPTTAAGSATAMDPATAASGERPAGGAQPAPGTQPAATTATPQQQLARARADLQQHQAHLQPLEAALAAVDTALQQNTQDRRGLEQHLTTARNNLAAGTRRHTEAQAERDTARTSAQQLDAARTALTQAVTQHTPAIQAHEAAATTAVTHAAAATQVQRALASASAQVMELATQAHPDHQAYQAQVPVTQRAEQALQAAQALLAPTGRLTTEVQRCEQALNAAKAAPASSTTTASGPTGAPGAAGTGTSSSAAGTGTSPGAVGANASAPTATGASSLPSGESASVQRAERALARAQADVQQQEAVVARLEQTAQQATTRLDSLRAAAESSQQALQAAEQNRTGLATQAAEAVRQAQTSAQARDAAAAGATTARDAISGTVTALCDALSPPTPPTGTGASGVAATPPPGTLIGRARDAVQRKTESLGNRMGPLKIDGTLGPFSASSTTNATTGFRDGLPPSKTITTATDARALKSVDAKARTAAVKTAGLLAQGAVGKPGAAATPPAFGNAVAFTAEIHSMFAGGDAATAATPAATRLADALLGHPNPDPTGRPDGHPLRHEQALLVATVLRSVTDDPAVAAHLYNRLWSDPAPQLGGVRRRGAEPSPLAGLSDLSPPHDNAMQSRVNEARRVLAATSSGMDALLHLQGLSLPDKADPHRRHAEQAVEMYKLGLRAETEVMRQLARPSAALRQPITVADPQGSEEILQALQRRPDFATLQTATQLGRGTRSRNDREDPATLSVQAFLYAKDNLLRGVDATGPEARADLKPAYVALRNGFTESGQGSDFHNMARRLNKFVKYIDLACATPVAGPSLLDNVKHPRQAFRRKRGKDKTPLKTLMQAGPLGSHIGTVSGEHATRLRSALDRSKKTLESRLTNPQSPLTAEQRTAGLMRLAAMQLWEAQVPEKPGPLLDLSQGIRLTPEAVLDKARALNQTLFGGNGATPPALHDGTVARENAAHLNAPLLPGTLHDWLAELPAAATPASSATASTAASATAATASTAASATAATTATAATATTASPANTAGAAGTSVTAAGSADGSAAASTPTDPFAELKKDVDILRGKAAIDNTLKALQDEFDKRDVAGRREILRKVMISVVAGGDMTDYSDGRKNGIGGMFGYLAAQVNGVGALTTGITPVAEFNLDHTRTAVLKAGVASNTGVIFLGSETKVTEMVGLGVRVGAQAGIVNMSAQAMARLGGAHLFTKGLMIRTNKQGEEHRDLDASLTQSMKSDNWKRMSELVVNSVFDIAAQPSPTAAGNTAGPTRPQGGGEMWAQMVGKIGDYRDISFGWNTGSSHQATASLGVDGNVGVKAGPVGRFSIAGGLGLRSNFFNRSKARETSGATQTTQANSSSKTSVGAALSGGFSHPAIAKQGQPDVAVFARHKVGVETELILQAQNGAVRITTMDGKVQPGISYKHRECAVEEDFMKMVNSQRGLWEPRLGVRREDGTLSGGKEALDGFLQQVAHLPPGNSRMFIERKSLKPEAADTITACLHRLDALERQPGDTAAKRDQMQGLRQQIAAQVADEDSWQPFRLFVNQSQQRSRDNGFGGEHRASGATPADKDAGPTGFAERFLGGGRVTLGGKVNTAHGGRDLITIDAMPERV</sequence>
<feature type="compositionally biased region" description="Low complexity" evidence="2">
    <location>
        <begin position="18"/>
        <end position="27"/>
    </location>
</feature>
<proteinExistence type="predicted"/>
<feature type="compositionally biased region" description="Polar residues" evidence="2">
    <location>
        <begin position="533"/>
        <end position="551"/>
    </location>
</feature>
<dbReference type="EMBL" id="JACHXO010000001">
    <property type="protein sequence ID" value="MBB3193665.1"/>
    <property type="molecule type" value="Genomic_DNA"/>
</dbReference>
<evidence type="ECO:0000313" key="4">
    <source>
        <dbReference type="Proteomes" id="UP000574369"/>
    </source>
</evidence>
<gene>
    <name evidence="3" type="ORF">FHS28_001030</name>
</gene>
<feature type="region of interest" description="Disordered" evidence="2">
    <location>
        <begin position="139"/>
        <end position="166"/>
    </location>
</feature>
<feature type="compositionally biased region" description="Low complexity" evidence="2">
    <location>
        <begin position="288"/>
        <end position="317"/>
    </location>
</feature>
<feature type="compositionally biased region" description="Low complexity" evidence="2">
    <location>
        <begin position="69"/>
        <end position="85"/>
    </location>
</feature>
<feature type="coiled-coil region" evidence="1">
    <location>
        <begin position="201"/>
        <end position="244"/>
    </location>
</feature>
<dbReference type="RefSeq" id="WP_184294173.1">
    <property type="nucleotide sequence ID" value="NZ_JACHXO010000001.1"/>
</dbReference>
<comment type="caution">
    <text evidence="3">The sequence shown here is derived from an EMBL/GenBank/DDBJ whole genome shotgun (WGS) entry which is preliminary data.</text>
</comment>
<feature type="region of interest" description="Disordered" evidence="2">
    <location>
        <begin position="1"/>
        <end position="111"/>
    </location>
</feature>
<accession>A0ABR6GNH1</accession>
<dbReference type="PANTHER" id="PTHR45615:SF66">
    <property type="entry name" value="CARD DOMAIN-CONTAINING PROTEIN"/>
    <property type="match status" value="1"/>
</dbReference>
<feature type="compositionally biased region" description="Basic and acidic residues" evidence="2">
    <location>
        <begin position="367"/>
        <end position="378"/>
    </location>
</feature>
<feature type="compositionally biased region" description="Low complexity" evidence="2">
    <location>
        <begin position="489"/>
        <end position="527"/>
    </location>
</feature>
<feature type="region of interest" description="Disordered" evidence="2">
    <location>
        <begin position="357"/>
        <end position="381"/>
    </location>
</feature>
<keyword evidence="4" id="KW-1185">Reference proteome</keyword>
<feature type="compositionally biased region" description="Low complexity" evidence="2">
    <location>
        <begin position="40"/>
        <end position="50"/>
    </location>
</feature>
<feature type="region of interest" description="Disordered" evidence="2">
    <location>
        <begin position="489"/>
        <end position="555"/>
    </location>
</feature>
<feature type="region of interest" description="Disordered" evidence="2">
    <location>
        <begin position="859"/>
        <end position="884"/>
    </location>
</feature>
<feature type="compositionally biased region" description="Low complexity" evidence="2">
    <location>
        <begin position="247"/>
        <end position="277"/>
    </location>
</feature>
<feature type="compositionally biased region" description="Polar residues" evidence="2">
    <location>
        <begin position="90"/>
        <end position="103"/>
    </location>
</feature>
<feature type="region of interest" description="Disordered" evidence="2">
    <location>
        <begin position="1602"/>
        <end position="1624"/>
    </location>
</feature>
<organism evidence="3 4">
    <name type="scientific">Roseateles terrae</name>
    <dbReference type="NCBI Taxonomy" id="431060"/>
    <lineage>
        <taxon>Bacteria</taxon>
        <taxon>Pseudomonadati</taxon>
        <taxon>Pseudomonadota</taxon>
        <taxon>Betaproteobacteria</taxon>
        <taxon>Burkholderiales</taxon>
        <taxon>Sphaerotilaceae</taxon>
        <taxon>Roseateles</taxon>
    </lineage>
</organism>
<protein>
    <submittedName>
        <fullName evidence="3">Uncharacterized protein</fullName>
    </submittedName>
</protein>
<keyword evidence="1" id="KW-0175">Coiled coil</keyword>
<name>A0ABR6GNH1_9BURK</name>
<feature type="compositionally biased region" description="Basic and acidic residues" evidence="2">
    <location>
        <begin position="144"/>
        <end position="156"/>
    </location>
</feature>
<feature type="compositionally biased region" description="Low complexity" evidence="2">
    <location>
        <begin position="1287"/>
        <end position="1312"/>
    </location>
</feature>
<evidence type="ECO:0000256" key="1">
    <source>
        <dbReference type="SAM" id="Coils"/>
    </source>
</evidence>
<feature type="region of interest" description="Disordered" evidence="2">
    <location>
        <begin position="247"/>
        <end position="317"/>
    </location>
</feature>
<feature type="region of interest" description="Disordered" evidence="2">
    <location>
        <begin position="1287"/>
        <end position="1315"/>
    </location>
</feature>
<evidence type="ECO:0000313" key="3">
    <source>
        <dbReference type="EMBL" id="MBB3193665.1"/>
    </source>
</evidence>
<feature type="compositionally biased region" description="Polar residues" evidence="2">
    <location>
        <begin position="1606"/>
        <end position="1621"/>
    </location>
</feature>
<dbReference type="Proteomes" id="UP000574369">
    <property type="component" value="Unassembled WGS sequence"/>
</dbReference>
<dbReference type="PANTHER" id="PTHR45615">
    <property type="entry name" value="MYOSIN HEAVY CHAIN, NON-MUSCLE"/>
    <property type="match status" value="1"/>
</dbReference>
<feature type="region of interest" description="Disordered" evidence="2">
    <location>
        <begin position="1807"/>
        <end position="1836"/>
    </location>
</feature>
<evidence type="ECO:0000256" key="2">
    <source>
        <dbReference type="SAM" id="MobiDB-lite"/>
    </source>
</evidence>